<evidence type="ECO:0000313" key="5">
    <source>
        <dbReference type="Proteomes" id="UP000238375"/>
    </source>
</evidence>
<evidence type="ECO:0000313" key="4">
    <source>
        <dbReference type="EMBL" id="PRY43031.1"/>
    </source>
</evidence>
<dbReference type="RefSeq" id="WP_106136895.1">
    <property type="nucleotide sequence ID" value="NZ_PVTE01000004.1"/>
</dbReference>
<dbReference type="AlphaFoldDB" id="A0A2T0TBK5"/>
<dbReference type="GO" id="GO:0016757">
    <property type="term" value="F:glycosyltransferase activity"/>
    <property type="evidence" value="ECO:0007669"/>
    <property type="project" value="UniProtKB-KW"/>
</dbReference>
<dbReference type="InterPro" id="IPR001296">
    <property type="entry name" value="Glyco_trans_1"/>
</dbReference>
<dbReference type="OrthoDB" id="596635at2"/>
<evidence type="ECO:0000256" key="2">
    <source>
        <dbReference type="ARBA" id="ARBA00022679"/>
    </source>
</evidence>
<dbReference type="EMBL" id="PVTE01000004">
    <property type="protein sequence ID" value="PRY43031.1"/>
    <property type="molecule type" value="Genomic_DNA"/>
</dbReference>
<comment type="caution">
    <text evidence="4">The sequence shown here is derived from an EMBL/GenBank/DDBJ whole genome shotgun (WGS) entry which is preliminary data.</text>
</comment>
<proteinExistence type="predicted"/>
<dbReference type="PANTHER" id="PTHR12526">
    <property type="entry name" value="GLYCOSYLTRANSFERASE"/>
    <property type="match status" value="1"/>
</dbReference>
<evidence type="ECO:0000256" key="1">
    <source>
        <dbReference type="ARBA" id="ARBA00022676"/>
    </source>
</evidence>
<sequence length="380" mass="43532">MLNSQSAPPVSAPPNWLIPLDTAERVLTVGPDHINYRGGVGSVMNVYARHFATFKYVTTHRVMGKGKLILFFLRQYLRFVQTLLNDPLIAIVHIQASTHGSFYRKLLLFLTARYIFRKRVIYHMHGSRFVEFYEQSDPVSKRLIRFLIEKSDIVIVLSTYWRDYFNRHFRVRRLEILNNIIHQRDKSAGFPTRPAGKLPVRLLFLGAIGQRKGIFDLLDGIRQYRDSFEGRLVLYVGGNGETNRLQSYIAQHRLESIVKFEGWVSGIRKHELLSTCDVFILPSYNEGLPLSILEAMNYHLPIIATPVGGTAEVVHDEVNGFLINPGDQKAMCQRLMRFIDNPDLITRMGGESGRLIGGYQPAAVLPQLHHFYTDLLSSDF</sequence>
<keyword evidence="2 4" id="KW-0808">Transferase</keyword>
<feature type="domain" description="Glycosyl transferase family 1" evidence="3">
    <location>
        <begin position="201"/>
        <end position="349"/>
    </location>
</feature>
<dbReference type="PANTHER" id="PTHR12526:SF510">
    <property type="entry name" value="D-INOSITOL 3-PHOSPHATE GLYCOSYLTRANSFERASE"/>
    <property type="match status" value="1"/>
</dbReference>
<dbReference type="Proteomes" id="UP000238375">
    <property type="component" value="Unassembled WGS sequence"/>
</dbReference>
<dbReference type="Gene3D" id="3.40.50.2000">
    <property type="entry name" value="Glycogen Phosphorylase B"/>
    <property type="match status" value="2"/>
</dbReference>
<dbReference type="Pfam" id="PF00534">
    <property type="entry name" value="Glycos_transf_1"/>
    <property type="match status" value="1"/>
</dbReference>
<keyword evidence="1" id="KW-0328">Glycosyltransferase</keyword>
<name>A0A2T0TBK5_9BACT</name>
<keyword evidence="5" id="KW-1185">Reference proteome</keyword>
<evidence type="ECO:0000259" key="3">
    <source>
        <dbReference type="Pfam" id="PF00534"/>
    </source>
</evidence>
<reference evidence="4 5" key="1">
    <citation type="submission" date="2018-03" db="EMBL/GenBank/DDBJ databases">
        <title>Genomic Encyclopedia of Archaeal and Bacterial Type Strains, Phase II (KMG-II): from individual species to whole genera.</title>
        <authorList>
            <person name="Goeker M."/>
        </authorList>
    </citation>
    <scope>NUCLEOTIDE SEQUENCE [LARGE SCALE GENOMIC DNA]</scope>
    <source>
        <strain evidence="4 5">DSM 28354</strain>
    </source>
</reference>
<gene>
    <name evidence="4" type="ORF">CLV58_104162</name>
</gene>
<dbReference type="SUPFAM" id="SSF53756">
    <property type="entry name" value="UDP-Glycosyltransferase/glycogen phosphorylase"/>
    <property type="match status" value="1"/>
</dbReference>
<organism evidence="4 5">
    <name type="scientific">Spirosoma oryzae</name>
    <dbReference type="NCBI Taxonomy" id="1469603"/>
    <lineage>
        <taxon>Bacteria</taxon>
        <taxon>Pseudomonadati</taxon>
        <taxon>Bacteroidota</taxon>
        <taxon>Cytophagia</taxon>
        <taxon>Cytophagales</taxon>
        <taxon>Cytophagaceae</taxon>
        <taxon>Spirosoma</taxon>
    </lineage>
</organism>
<protein>
    <submittedName>
        <fullName evidence="4">Glycosyltransferase involved in cell wall biosynthesis</fullName>
    </submittedName>
</protein>
<accession>A0A2T0TBK5</accession>